<dbReference type="Proteomes" id="UP000202345">
    <property type="component" value="Segment"/>
</dbReference>
<dbReference type="EMBL" id="KX589235">
    <property type="protein sequence ID" value="ARD71404.1"/>
    <property type="molecule type" value="Genomic_DNA"/>
</dbReference>
<accession>A0A1V0M8Q7</accession>
<evidence type="ECO:0000313" key="3">
    <source>
        <dbReference type="EMBL" id="ARD71434.1"/>
    </source>
</evidence>
<evidence type="ECO:0000313" key="2">
    <source>
        <dbReference type="EMBL" id="ARD71404.1"/>
    </source>
</evidence>
<protein>
    <submittedName>
        <fullName evidence="3">Uncharacterized protein</fullName>
    </submittedName>
</protein>
<feature type="region of interest" description="Disordered" evidence="1">
    <location>
        <begin position="98"/>
        <end position="143"/>
    </location>
</feature>
<dbReference type="EMBL" id="KX589235">
    <property type="protein sequence ID" value="ARD71434.1"/>
    <property type="molecule type" value="Genomic_DNA"/>
</dbReference>
<organism evidence="3">
    <name type="scientific">Columbid alphaherpesvirus 1</name>
    <dbReference type="NCBI Taxonomy" id="93386"/>
    <lineage>
        <taxon>Viruses</taxon>
        <taxon>Duplodnaviria</taxon>
        <taxon>Heunggongvirae</taxon>
        <taxon>Peploviricota</taxon>
        <taxon>Herviviricetes</taxon>
        <taxon>Herpesvirales</taxon>
        <taxon>Orthoherpesviridae</taxon>
        <taxon>Alphaherpesvirinae</taxon>
        <taxon>Mardivirus</taxon>
        <taxon>Mardivirus columbidalpha1</taxon>
    </lineage>
</organism>
<evidence type="ECO:0000313" key="4">
    <source>
        <dbReference type="Proteomes" id="UP000202345"/>
    </source>
</evidence>
<gene>
    <name evidence="2" type="ORF">CoHVHLJ_093</name>
    <name evidence="3" type="ORF">CoHVHLJ_123</name>
</gene>
<proteinExistence type="predicted"/>
<name>A0A1V0M8Q7_9ALPH</name>
<reference evidence="3" key="1">
    <citation type="journal article" date="2017" name="Arch. Virol.">
        <title>Complete genome sequence and evolution analysis of a columbid herpesvirus type 1 from feral pigeon in China.</title>
        <authorList>
            <person name="Guo Y."/>
            <person name="Li S."/>
            <person name="Sun X."/>
            <person name="He Y."/>
            <person name="Zhao H."/>
            <person name="Wang Y."/>
            <person name="Zhao P."/>
            <person name="Xing M."/>
        </authorList>
    </citation>
    <scope>NUCLEOTIDE SEQUENCE [LARGE SCALE GENOMIC DNA]</scope>
    <source>
        <strain evidence="3">HLJ</strain>
    </source>
</reference>
<evidence type="ECO:0000256" key="1">
    <source>
        <dbReference type="SAM" id="MobiDB-lite"/>
    </source>
</evidence>
<feature type="compositionally biased region" description="Basic and acidic residues" evidence="1">
    <location>
        <begin position="102"/>
        <end position="118"/>
    </location>
</feature>
<keyword evidence="4" id="KW-1185">Reference proteome</keyword>
<sequence>MRRGAGRWRYMAVHLLIVCTVSHLAPIDDVPVVLRPIAPVQTPIMIFTEGRTGKSGAKFLRRPTDISLRPPSRRAIVFSSAGARLSSRLWDRGGGMTAGAFHRTDHPASFRPRREERSFAGSPSGSLPPAKPNGDDPSTWQVHQVQHALGQPIPVAIDQWLMRVSPKARPERPRGEL</sequence>